<keyword evidence="3" id="KW-1185">Reference proteome</keyword>
<organism evidence="2 3">
    <name type="scientific">Oculimacula yallundae</name>
    <dbReference type="NCBI Taxonomy" id="86028"/>
    <lineage>
        <taxon>Eukaryota</taxon>
        <taxon>Fungi</taxon>
        <taxon>Dikarya</taxon>
        <taxon>Ascomycota</taxon>
        <taxon>Pezizomycotina</taxon>
        <taxon>Leotiomycetes</taxon>
        <taxon>Helotiales</taxon>
        <taxon>Ploettnerulaceae</taxon>
        <taxon>Oculimacula</taxon>
    </lineage>
</organism>
<accession>A0ABR4C3U7</accession>
<feature type="region of interest" description="Disordered" evidence="1">
    <location>
        <begin position="1"/>
        <end position="37"/>
    </location>
</feature>
<dbReference type="EMBL" id="JAZHXI010000014">
    <property type="protein sequence ID" value="KAL2064191.1"/>
    <property type="molecule type" value="Genomic_DNA"/>
</dbReference>
<evidence type="ECO:0000313" key="3">
    <source>
        <dbReference type="Proteomes" id="UP001595075"/>
    </source>
</evidence>
<sequence length="93" mass="10555">MAENRQQGSERAKTPEDRSAFLPKGNPVDSTPKFDVGNSAWITLPRRGSFEVTIVVREKDTSTGKYKYQVKDNDDNLYNEGEWVLQEKLSDCA</sequence>
<dbReference type="Proteomes" id="UP001595075">
    <property type="component" value="Unassembled WGS sequence"/>
</dbReference>
<proteinExistence type="predicted"/>
<comment type="caution">
    <text evidence="2">The sequence shown here is derived from an EMBL/GenBank/DDBJ whole genome shotgun (WGS) entry which is preliminary data.</text>
</comment>
<evidence type="ECO:0000313" key="2">
    <source>
        <dbReference type="EMBL" id="KAL2064191.1"/>
    </source>
</evidence>
<evidence type="ECO:0000256" key="1">
    <source>
        <dbReference type="SAM" id="MobiDB-lite"/>
    </source>
</evidence>
<reference evidence="2 3" key="1">
    <citation type="journal article" date="2024" name="Commun. Biol.">
        <title>Comparative genomic analysis of thermophilic fungi reveals convergent evolutionary adaptations and gene losses.</title>
        <authorList>
            <person name="Steindorff A.S."/>
            <person name="Aguilar-Pontes M.V."/>
            <person name="Robinson A.J."/>
            <person name="Andreopoulos B."/>
            <person name="LaButti K."/>
            <person name="Kuo A."/>
            <person name="Mondo S."/>
            <person name="Riley R."/>
            <person name="Otillar R."/>
            <person name="Haridas S."/>
            <person name="Lipzen A."/>
            <person name="Grimwood J."/>
            <person name="Schmutz J."/>
            <person name="Clum A."/>
            <person name="Reid I.D."/>
            <person name="Moisan M.C."/>
            <person name="Butler G."/>
            <person name="Nguyen T.T.M."/>
            <person name="Dewar K."/>
            <person name="Conant G."/>
            <person name="Drula E."/>
            <person name="Henrissat B."/>
            <person name="Hansel C."/>
            <person name="Singer S."/>
            <person name="Hutchinson M.I."/>
            <person name="de Vries R.P."/>
            <person name="Natvig D.O."/>
            <person name="Powell A.J."/>
            <person name="Tsang A."/>
            <person name="Grigoriev I.V."/>
        </authorList>
    </citation>
    <scope>NUCLEOTIDE SEQUENCE [LARGE SCALE GENOMIC DNA]</scope>
    <source>
        <strain evidence="2 3">CBS 494.80</strain>
    </source>
</reference>
<feature type="compositionally biased region" description="Basic and acidic residues" evidence="1">
    <location>
        <begin position="8"/>
        <end position="19"/>
    </location>
</feature>
<name>A0ABR4C3U7_9HELO</name>
<gene>
    <name evidence="2" type="ORF">VTL71DRAFT_4685</name>
</gene>
<protein>
    <submittedName>
        <fullName evidence="2">Uncharacterized protein</fullName>
    </submittedName>
</protein>